<evidence type="ECO:0000313" key="4">
    <source>
        <dbReference type="Proteomes" id="UP000292702"/>
    </source>
</evidence>
<evidence type="ECO:0000259" key="2">
    <source>
        <dbReference type="Pfam" id="PF21294"/>
    </source>
</evidence>
<proteinExistence type="predicted"/>
<gene>
    <name evidence="3" type="ORF">EIP91_001634</name>
</gene>
<evidence type="ECO:0000313" key="3">
    <source>
        <dbReference type="EMBL" id="TCD66231.1"/>
    </source>
</evidence>
<organism evidence="3 4">
    <name type="scientific">Steccherinum ochraceum</name>
    <dbReference type="NCBI Taxonomy" id="92696"/>
    <lineage>
        <taxon>Eukaryota</taxon>
        <taxon>Fungi</taxon>
        <taxon>Dikarya</taxon>
        <taxon>Basidiomycota</taxon>
        <taxon>Agaricomycotina</taxon>
        <taxon>Agaricomycetes</taxon>
        <taxon>Polyporales</taxon>
        <taxon>Steccherinaceae</taxon>
        <taxon>Steccherinum</taxon>
    </lineage>
</organism>
<reference evidence="3 4" key="1">
    <citation type="submission" date="2018-11" db="EMBL/GenBank/DDBJ databases">
        <title>Genome assembly of Steccherinum ochraceum LE-BIN_3174, the white-rot fungus of the Steccherinaceae family (The Residual Polyporoid clade, Polyporales, Basidiomycota).</title>
        <authorList>
            <person name="Fedorova T.V."/>
            <person name="Glazunova O.A."/>
            <person name="Landesman E.O."/>
            <person name="Moiseenko K.V."/>
            <person name="Psurtseva N.V."/>
            <person name="Savinova O.S."/>
            <person name="Shakhova N.V."/>
            <person name="Tyazhelova T.V."/>
            <person name="Vasina D.V."/>
        </authorList>
    </citation>
    <scope>NUCLEOTIDE SEQUENCE [LARGE SCALE GENOMIC DNA]</scope>
    <source>
        <strain evidence="3 4">LE-BIN_3174</strain>
    </source>
</reference>
<accession>A0A4R0RDQ4</accession>
<evidence type="ECO:0000256" key="1">
    <source>
        <dbReference type="SAM" id="MobiDB-lite"/>
    </source>
</evidence>
<feature type="domain" description="Polysaccharide lyase 14" evidence="2">
    <location>
        <begin position="67"/>
        <end position="290"/>
    </location>
</feature>
<comment type="caution">
    <text evidence="3">The sequence shown here is derived from an EMBL/GenBank/DDBJ whole genome shotgun (WGS) entry which is preliminary data.</text>
</comment>
<name>A0A4R0RDQ4_9APHY</name>
<keyword evidence="4" id="KW-1185">Reference proteome</keyword>
<dbReference type="PANTHER" id="PTHR40124:SF1">
    <property type="entry name" value="DISAGGREGATASE RELATED REPEAT PROTEIN"/>
    <property type="match status" value="1"/>
</dbReference>
<dbReference type="Gene3D" id="2.60.120.200">
    <property type="match status" value="1"/>
</dbReference>
<feature type="region of interest" description="Disordered" evidence="1">
    <location>
        <begin position="47"/>
        <end position="67"/>
    </location>
</feature>
<dbReference type="STRING" id="92696.A0A4R0RDQ4"/>
<dbReference type="AlphaFoldDB" id="A0A4R0RDQ4"/>
<sequence>MHPLFPLPSHLISSGFTTSPTAAADILNVALVPLLDSALGVHKVTSNTTHNVVSPPPSTKPDASDPSEAWEAFFPEGSINPGNKEAPRGGFGFYLRGPPQFSQSLKSTLPQEVIMSYVVMFEEGWMWQKGGKLPGIYGGVGDSAYGCTGGRQTDRCKCFNLRLMWREHGAGELYAYLPQNSSNAEEMVNVPPRSVQHADYGFSVGMGSFYFAPGRWTTVAERLKMNTMGQADGEIEVYIDGISVIRAGGLKLRDDAAPDSHVQGLHFQTFFGGHSADWASPKAQRAYFAHVSGAILQRPAPSNPVHEEL</sequence>
<protein>
    <recommendedName>
        <fullName evidence="2">Polysaccharide lyase 14 domain-containing protein</fullName>
    </recommendedName>
</protein>
<dbReference type="Proteomes" id="UP000292702">
    <property type="component" value="Unassembled WGS sequence"/>
</dbReference>
<dbReference type="OrthoDB" id="3337916at2759"/>
<dbReference type="EMBL" id="RWJN01000144">
    <property type="protein sequence ID" value="TCD66231.1"/>
    <property type="molecule type" value="Genomic_DNA"/>
</dbReference>
<dbReference type="InterPro" id="IPR048958">
    <property type="entry name" value="Polysacc_lyase_14"/>
</dbReference>
<dbReference type="PANTHER" id="PTHR40124">
    <property type="match status" value="1"/>
</dbReference>
<dbReference type="Pfam" id="PF21294">
    <property type="entry name" value="Polysacc_lyase_14"/>
    <property type="match status" value="1"/>
</dbReference>